<keyword evidence="8" id="KW-1185">Reference proteome</keyword>
<dbReference type="EMBL" id="JANBUY010000036">
    <property type="protein sequence ID" value="KAJ2866518.1"/>
    <property type="molecule type" value="Genomic_DNA"/>
</dbReference>
<feature type="domain" description="RNA helicase aquarius beta-barrel" evidence="6">
    <location>
        <begin position="534"/>
        <end position="666"/>
    </location>
</feature>
<evidence type="ECO:0000313" key="8">
    <source>
        <dbReference type="Proteomes" id="UP001140074"/>
    </source>
</evidence>
<feature type="domain" description="RNA helicase aquarius N-terminal" evidence="5">
    <location>
        <begin position="42"/>
        <end position="408"/>
    </location>
</feature>
<comment type="function">
    <text evidence="1">Involved in mRNA splicing where it associates with cdc5 and the other cwf proteins as part of the spliceosome.</text>
</comment>
<dbReference type="SUPFAM" id="SSF52540">
    <property type="entry name" value="P-loop containing nucleoside triphosphate hydrolases"/>
    <property type="match status" value="1"/>
</dbReference>
<dbReference type="InterPro" id="IPR045055">
    <property type="entry name" value="DNA2/NAM7-like"/>
</dbReference>
<dbReference type="Pfam" id="PF16399">
    <property type="entry name" value="Aquarius_N_1st"/>
    <property type="match status" value="1"/>
</dbReference>
<feature type="domain" description="DNA2/NAM7 helicase helicase" evidence="3">
    <location>
        <begin position="1009"/>
        <end position="1091"/>
    </location>
</feature>
<dbReference type="Pfam" id="PF13087">
    <property type="entry name" value="AAA_12"/>
    <property type="match status" value="1"/>
</dbReference>
<dbReference type="InterPro" id="IPR041679">
    <property type="entry name" value="DNA2/NAM7-like_C"/>
</dbReference>
<evidence type="ECO:0000259" key="5">
    <source>
        <dbReference type="Pfam" id="PF16399"/>
    </source>
</evidence>
<feature type="compositionally biased region" description="Basic and acidic residues" evidence="2">
    <location>
        <begin position="1366"/>
        <end position="1375"/>
    </location>
</feature>
<dbReference type="PANTHER" id="PTHR10887">
    <property type="entry name" value="DNA2/NAM7 HELICASE FAMILY"/>
    <property type="match status" value="1"/>
</dbReference>
<feature type="region of interest" description="Disordered" evidence="2">
    <location>
        <begin position="1"/>
        <end position="34"/>
    </location>
</feature>
<protein>
    <recommendedName>
        <fullName evidence="1">Pre-mRNA-splicing factor</fullName>
    </recommendedName>
</protein>
<dbReference type="Gene3D" id="3.40.50.300">
    <property type="entry name" value="P-loop containing nucleotide triphosphate hydrolases"/>
    <property type="match status" value="2"/>
</dbReference>
<dbReference type="InterPro" id="IPR026300">
    <property type="entry name" value="CWF11_fam"/>
</dbReference>
<comment type="subunit">
    <text evidence="1">Belongs to the 40S cdc5-associated complex (or cwf complex), a spliceosome sub-complex reminiscent of a late-stage spliceosome.</text>
</comment>
<evidence type="ECO:0000256" key="1">
    <source>
        <dbReference type="PIRNR" id="PIRNR038901"/>
    </source>
</evidence>
<evidence type="ECO:0000313" key="7">
    <source>
        <dbReference type="EMBL" id="KAJ2866518.1"/>
    </source>
</evidence>
<dbReference type="Proteomes" id="UP001140074">
    <property type="component" value="Unassembled WGS sequence"/>
</dbReference>
<accession>A0A9W8M6D0</accession>
<dbReference type="CDD" id="cd17935">
    <property type="entry name" value="EEXXQc_AQR"/>
    <property type="match status" value="1"/>
</dbReference>
<gene>
    <name evidence="7" type="ORF">GGH94_001486</name>
</gene>
<sequence length="1375" mass="154743">MPPKSSSGRGGRGRGRGRGGKASQQPRATASANGAEMDDIEILANKLWLGNKGVNWSDESVVDIMRTHIVGKQYARSSLQTLERLQYFELYLWANYISTDDTLVSDTHIMSILLMANEKYQQGVISSMWTAMEGLAFGRLFDRVVRMTTSILSTQMAVGLVDVLSARSVVAQFLIACFGSLETECVRTACMPLASLALWEHIDDTRVLVEAEFERMPQLRKFAKHLKKKRSANGDLLPALLRDFIAMLFSGDNSLGRLAYCTKFVELLVDLESQLATRRYVNLLLVDYQVLDLCQVSEWYRMGSDAEPVGRLAKRFRDMVGMLRGRVYFQVNDVSGLAMTEAEAKDRHYQRVAELQITAFKEFPRELEALALASVASLSDSAVLTEHLEALDDMGLRKLAALVGIRTRSLLPLTASGIVQEDGLYGREFVLGAFVERYRVRPTVADQVREISPYPSESLLFSKIITETDQFSKQQSSEIISYPVLAVPKLNLQFLTLHDYLARCFELYRLECAYDIRENIEDAVRRLQPTDAGGFEGWARMAMPMHSFNVVDVQKPRVGARAPSRVRADICIDLANYAESVKMEWDSEVRPRDVLILFGGQETRFVRGCEVECRLDINGKPIDEFSAIKPSGTLRNLRVLLDTHQYQVDLAADKDVYGSLNVVMRRRPQENNFKAVLETVRDLMTSSASLLPDWLASTFLGYGDPSAALVRGPESERVYFGDTFVSADHVREIFADEYPDIVFEDMVFGKPCVIEFPPSSEAGSLRVSSERAVDFGPMESIRRRENTVQFTAAQVAAIRAAAQPGLALVVGPPGTGKTDVAVQIISNLYHAHPRQTILLLTHSNQALNQLFEKIIALDIEPRHLLRLGHGEEDLDAEERYSKAGRVESYLDRRRELLALVQRLAEALDIPGDFGYTCDNARLFFIAHVRMRWEPYYRRITEMDIGDVVAGFPFTKFFDLGTPLFASADGGDLDLAAAIRVVEGCYRYIESIFDELSDIQPFELLRNNAERSNYLLTNQARIVAMTCTHAALKRSELIKLGFRYDTVVMEEAAQVLDIETFIPLTLQSAKGRGLKRLVMIGDHNQLPPVVKNSGLRAYANMEQSLFTRMVRLGVPYVELNRQARARPEIASLYRWRYRGLADLEPHVTVGEFASALNPGFASTFQFINLVGEESEPSRYFYQNLDEAEFVVAMYQYMRLLGYPADRIAILTTYNGQRALIRDVLDRRCKWLPYFGQPRAVATVDQYQGQQSDYVLLSLVRTRSVGHIRDLRRLTVALSRARLGLYVVGCRRVFETCFELRVAIQRLLANGDQLSLCPGERFSGQVDKDARKVEVVEGVEDMGQLVYKMIEEHLGTGDGTADGEAGDEDKSHSADSE</sequence>
<dbReference type="InterPro" id="IPR048966">
    <property type="entry name" value="Aquarius_b-barrel"/>
</dbReference>
<dbReference type="FunFam" id="3.40.50.300:FF:002863">
    <property type="entry name" value="Pre-mRNA-splicing factor cwf11"/>
    <property type="match status" value="1"/>
</dbReference>
<evidence type="ECO:0000259" key="4">
    <source>
        <dbReference type="Pfam" id="PF13087"/>
    </source>
</evidence>
<comment type="similarity">
    <text evidence="1">Belongs to the CWF11 family.</text>
</comment>
<feature type="domain" description="DNA2/NAM7 helicase helicase" evidence="3">
    <location>
        <begin position="791"/>
        <end position="888"/>
    </location>
</feature>
<dbReference type="GO" id="GO:0003729">
    <property type="term" value="F:mRNA binding"/>
    <property type="evidence" value="ECO:0007669"/>
    <property type="project" value="TreeGrafter"/>
</dbReference>
<dbReference type="GO" id="GO:0045292">
    <property type="term" value="P:mRNA cis splicing, via spliceosome"/>
    <property type="evidence" value="ECO:0007669"/>
    <property type="project" value="UniProtKB-UniRule"/>
</dbReference>
<keyword evidence="1" id="KW-0539">Nucleus</keyword>
<feature type="compositionally biased region" description="Polar residues" evidence="2">
    <location>
        <begin position="22"/>
        <end position="32"/>
    </location>
</feature>
<feature type="domain" description="DNA2/NAM7 helicase-like C-terminal" evidence="4">
    <location>
        <begin position="1100"/>
        <end position="1289"/>
    </location>
</feature>
<organism evidence="7 8">
    <name type="scientific">Coemansia aciculifera</name>
    <dbReference type="NCBI Taxonomy" id="417176"/>
    <lineage>
        <taxon>Eukaryota</taxon>
        <taxon>Fungi</taxon>
        <taxon>Fungi incertae sedis</taxon>
        <taxon>Zoopagomycota</taxon>
        <taxon>Kickxellomycotina</taxon>
        <taxon>Kickxellomycetes</taxon>
        <taxon>Kickxellales</taxon>
        <taxon>Kickxellaceae</taxon>
        <taxon>Coemansia</taxon>
    </lineage>
</organism>
<reference evidence="7" key="1">
    <citation type="submission" date="2022-07" db="EMBL/GenBank/DDBJ databases">
        <title>Phylogenomic reconstructions and comparative analyses of Kickxellomycotina fungi.</title>
        <authorList>
            <person name="Reynolds N.K."/>
            <person name="Stajich J.E."/>
            <person name="Barry K."/>
            <person name="Grigoriev I.V."/>
            <person name="Crous P."/>
            <person name="Smith M.E."/>
        </authorList>
    </citation>
    <scope>NUCLEOTIDE SEQUENCE</scope>
    <source>
        <strain evidence="7">RSA 476</strain>
    </source>
</reference>
<dbReference type="GO" id="GO:0004386">
    <property type="term" value="F:helicase activity"/>
    <property type="evidence" value="ECO:0007669"/>
    <property type="project" value="InterPro"/>
</dbReference>
<evidence type="ECO:0000256" key="2">
    <source>
        <dbReference type="SAM" id="MobiDB-lite"/>
    </source>
</evidence>
<dbReference type="GO" id="GO:0005684">
    <property type="term" value="C:U2-type spliceosomal complex"/>
    <property type="evidence" value="ECO:0007669"/>
    <property type="project" value="UniProtKB-UniRule"/>
</dbReference>
<feature type="region of interest" description="Disordered" evidence="2">
    <location>
        <begin position="1353"/>
        <end position="1375"/>
    </location>
</feature>
<dbReference type="GO" id="GO:0071013">
    <property type="term" value="C:catalytic step 2 spliceosome"/>
    <property type="evidence" value="ECO:0007669"/>
    <property type="project" value="TreeGrafter"/>
</dbReference>
<keyword evidence="1" id="KW-0508">mRNA splicing</keyword>
<dbReference type="InterPro" id="IPR041677">
    <property type="entry name" value="DNA2/NAM7_AAA_11"/>
</dbReference>
<keyword evidence="1" id="KW-0507">mRNA processing</keyword>
<evidence type="ECO:0000259" key="6">
    <source>
        <dbReference type="Pfam" id="PF21143"/>
    </source>
</evidence>
<dbReference type="InterPro" id="IPR027417">
    <property type="entry name" value="P-loop_NTPase"/>
</dbReference>
<comment type="subcellular location">
    <subcellularLocation>
        <location evidence="1">Nucleus</location>
    </subcellularLocation>
</comment>
<dbReference type="PIRSF" id="PIRSF038901">
    <property type="entry name" value="AQR_cwf11"/>
    <property type="match status" value="1"/>
</dbReference>
<name>A0A9W8M6D0_9FUNG</name>
<dbReference type="Pfam" id="PF21143">
    <property type="entry name" value="Aquarius_N_2nd"/>
    <property type="match status" value="1"/>
</dbReference>
<dbReference type="Pfam" id="PF13086">
    <property type="entry name" value="AAA_11"/>
    <property type="match status" value="2"/>
</dbReference>
<evidence type="ECO:0000259" key="3">
    <source>
        <dbReference type="Pfam" id="PF13086"/>
    </source>
</evidence>
<dbReference type="InterPro" id="IPR032174">
    <property type="entry name" value="Aquarius_N"/>
</dbReference>
<proteinExistence type="inferred from homology"/>
<dbReference type="CDD" id="cd18808">
    <property type="entry name" value="SF1_C_Upf1"/>
    <property type="match status" value="1"/>
</dbReference>
<dbReference type="InterPro" id="IPR047187">
    <property type="entry name" value="SF1_C_Upf1"/>
</dbReference>
<comment type="caution">
    <text evidence="7">The sequence shown here is derived from an EMBL/GenBank/DDBJ whole genome shotgun (WGS) entry which is preliminary data.</text>
</comment>
<dbReference type="PANTHER" id="PTHR10887:SF5">
    <property type="entry name" value="RNA HELICASE AQUARIUS"/>
    <property type="match status" value="1"/>
</dbReference>